<gene>
    <name evidence="1" type="ORF">K0M31_000543</name>
</gene>
<accession>A0AA40GDQ7</accession>
<proteinExistence type="predicted"/>
<protein>
    <submittedName>
        <fullName evidence="1">Uncharacterized protein</fullName>
    </submittedName>
</protein>
<dbReference type="Proteomes" id="UP001177670">
    <property type="component" value="Unassembled WGS sequence"/>
</dbReference>
<keyword evidence="2" id="KW-1185">Reference proteome</keyword>
<organism evidence="1 2">
    <name type="scientific">Melipona bicolor</name>
    <dbReference type="NCBI Taxonomy" id="60889"/>
    <lineage>
        <taxon>Eukaryota</taxon>
        <taxon>Metazoa</taxon>
        <taxon>Ecdysozoa</taxon>
        <taxon>Arthropoda</taxon>
        <taxon>Hexapoda</taxon>
        <taxon>Insecta</taxon>
        <taxon>Pterygota</taxon>
        <taxon>Neoptera</taxon>
        <taxon>Endopterygota</taxon>
        <taxon>Hymenoptera</taxon>
        <taxon>Apocrita</taxon>
        <taxon>Aculeata</taxon>
        <taxon>Apoidea</taxon>
        <taxon>Anthophila</taxon>
        <taxon>Apidae</taxon>
        <taxon>Melipona</taxon>
    </lineage>
</organism>
<sequence>MREMGTKKISRRRARYECSIRTKGTRGTNPGKVVLQRQRNNPRHYHLSKVESTRTPWISWSREKRLENWIKNWSSVVGDILFQLPMYIEWSFRCYCRGNNYMRRCRVDRGKAAPASRGLSAEPRGILKLFRGPAFPMVNWVGHVEV</sequence>
<evidence type="ECO:0000313" key="1">
    <source>
        <dbReference type="EMBL" id="KAK1135973.1"/>
    </source>
</evidence>
<dbReference type="EMBL" id="JAHYIQ010000001">
    <property type="protein sequence ID" value="KAK1135973.1"/>
    <property type="molecule type" value="Genomic_DNA"/>
</dbReference>
<dbReference type="AlphaFoldDB" id="A0AA40GDQ7"/>
<comment type="caution">
    <text evidence="1">The sequence shown here is derived from an EMBL/GenBank/DDBJ whole genome shotgun (WGS) entry which is preliminary data.</text>
</comment>
<name>A0AA40GDQ7_9HYME</name>
<reference evidence="1" key="1">
    <citation type="submission" date="2021-10" db="EMBL/GenBank/DDBJ databases">
        <title>Melipona bicolor Genome sequencing and assembly.</title>
        <authorList>
            <person name="Araujo N.S."/>
            <person name="Arias M.C."/>
        </authorList>
    </citation>
    <scope>NUCLEOTIDE SEQUENCE</scope>
    <source>
        <strain evidence="1">USP_2M_L1-L4_2017</strain>
        <tissue evidence="1">Whole body</tissue>
    </source>
</reference>
<evidence type="ECO:0000313" key="2">
    <source>
        <dbReference type="Proteomes" id="UP001177670"/>
    </source>
</evidence>